<feature type="transmembrane region" description="Helical" evidence="1">
    <location>
        <begin position="340"/>
        <end position="360"/>
    </location>
</feature>
<name>A0A4R7UYZ6_9PSEU</name>
<feature type="transmembrane region" description="Helical" evidence="1">
    <location>
        <begin position="246"/>
        <end position="263"/>
    </location>
</feature>
<organism evidence="2 3">
    <name type="scientific">Actinophytocola oryzae</name>
    <dbReference type="NCBI Taxonomy" id="502181"/>
    <lineage>
        <taxon>Bacteria</taxon>
        <taxon>Bacillati</taxon>
        <taxon>Actinomycetota</taxon>
        <taxon>Actinomycetes</taxon>
        <taxon>Pseudonocardiales</taxon>
        <taxon>Pseudonocardiaceae</taxon>
    </lineage>
</organism>
<sequence length="535" mass="56062">MNPRVLVVPGVCLGMALLVLGPLLGRGFVLTYDMVFTPRQFLLADAFGLGSALPRSVPADAVMAAVTSLVPGDLVQQVLLFGALFAGPLGAARLVPSEAIGVRVVAAVSYGWTAYLAERLVMGHWPYLLAYAALPWVVTASRSGTARLVLACVPGILTPTGGILVAGAAIVGGGTRRLRVTVPVALVLNAPWLVAALSHTANSLSTEDGVAAFAARGETWGGPVLSVLGLGGIWNAEVVPGSRGNPVLPVVTVLTVAVALLGLREIRERWARRITLLGAFGVLLAALPTVPGGGELLGWTVANVPGGGLLRDSQKWVAWWALPAALGVAMAVGRLNRKAVLAAAVAVPVLLLPDFAFGAWGRLHPVEYPADWAAVRDILARDDRVGDVVTMPFGAFRQFGWNADRTQLDPAPRFLPRSTVVDDTLYVNGRALAGEDPRAAAVRRGEPLGRLGIGWVLVERGTPSHVDTAGLEPVYRGRWLDLYRVGGPVGDPPDGPPVAPVLVAFVAAGSLILFSLLWLALPTGRLTALHRRGQE</sequence>
<feature type="transmembrane region" description="Helical" evidence="1">
    <location>
        <begin position="148"/>
        <end position="172"/>
    </location>
</feature>
<keyword evidence="1" id="KW-1133">Transmembrane helix</keyword>
<keyword evidence="1" id="KW-0812">Transmembrane</keyword>
<comment type="caution">
    <text evidence="2">The sequence shown here is derived from an EMBL/GenBank/DDBJ whole genome shotgun (WGS) entry which is preliminary data.</text>
</comment>
<feature type="transmembrane region" description="Helical" evidence="1">
    <location>
        <begin position="178"/>
        <end position="198"/>
    </location>
</feature>
<feature type="transmembrane region" description="Helical" evidence="1">
    <location>
        <begin position="316"/>
        <end position="333"/>
    </location>
</feature>
<evidence type="ECO:0000256" key="1">
    <source>
        <dbReference type="SAM" id="Phobius"/>
    </source>
</evidence>
<reference evidence="2 3" key="1">
    <citation type="submission" date="2019-03" db="EMBL/GenBank/DDBJ databases">
        <title>Genomic Encyclopedia of Archaeal and Bacterial Type Strains, Phase II (KMG-II): from individual species to whole genera.</title>
        <authorList>
            <person name="Goeker M."/>
        </authorList>
    </citation>
    <scope>NUCLEOTIDE SEQUENCE [LARGE SCALE GENOMIC DNA]</scope>
    <source>
        <strain evidence="2 3">DSM 45499</strain>
    </source>
</reference>
<protein>
    <recommendedName>
        <fullName evidence="4">Membrane protein YfhO</fullName>
    </recommendedName>
</protein>
<keyword evidence="1" id="KW-0472">Membrane</keyword>
<dbReference type="AlphaFoldDB" id="A0A4R7UYZ6"/>
<feature type="transmembrane region" description="Helical" evidence="1">
    <location>
        <begin position="275"/>
        <end position="296"/>
    </location>
</feature>
<feature type="transmembrane region" description="Helical" evidence="1">
    <location>
        <begin position="74"/>
        <end position="92"/>
    </location>
</feature>
<feature type="transmembrane region" description="Helical" evidence="1">
    <location>
        <begin position="498"/>
        <end position="521"/>
    </location>
</feature>
<proteinExistence type="predicted"/>
<dbReference type="Proteomes" id="UP000294927">
    <property type="component" value="Unassembled WGS sequence"/>
</dbReference>
<evidence type="ECO:0000313" key="2">
    <source>
        <dbReference type="EMBL" id="TDV41760.1"/>
    </source>
</evidence>
<evidence type="ECO:0008006" key="4">
    <source>
        <dbReference type="Google" id="ProtNLM"/>
    </source>
</evidence>
<gene>
    <name evidence="2" type="ORF">CLV71_11982</name>
</gene>
<evidence type="ECO:0000313" key="3">
    <source>
        <dbReference type="Proteomes" id="UP000294927"/>
    </source>
</evidence>
<dbReference type="EMBL" id="SOCP01000019">
    <property type="protein sequence ID" value="TDV41760.1"/>
    <property type="molecule type" value="Genomic_DNA"/>
</dbReference>
<keyword evidence="3" id="KW-1185">Reference proteome</keyword>
<accession>A0A4R7UYZ6</accession>
<feature type="transmembrane region" description="Helical" evidence="1">
    <location>
        <begin position="123"/>
        <end position="141"/>
    </location>
</feature>